<dbReference type="SUPFAM" id="SSF51905">
    <property type="entry name" value="FAD/NAD(P)-binding domain"/>
    <property type="match status" value="1"/>
</dbReference>
<protein>
    <submittedName>
        <fullName evidence="1">Uncharacterized protein</fullName>
    </submittedName>
</protein>
<evidence type="ECO:0000313" key="2">
    <source>
        <dbReference type="Proteomes" id="UP000027120"/>
    </source>
</evidence>
<dbReference type="EMBL" id="KK784925">
    <property type="protein sequence ID" value="KDO61497.1"/>
    <property type="molecule type" value="Genomic_DNA"/>
</dbReference>
<organism evidence="1 2">
    <name type="scientific">Citrus sinensis</name>
    <name type="common">Sweet orange</name>
    <name type="synonym">Citrus aurantium var. sinensis</name>
    <dbReference type="NCBI Taxonomy" id="2711"/>
    <lineage>
        <taxon>Eukaryota</taxon>
        <taxon>Viridiplantae</taxon>
        <taxon>Streptophyta</taxon>
        <taxon>Embryophyta</taxon>
        <taxon>Tracheophyta</taxon>
        <taxon>Spermatophyta</taxon>
        <taxon>Magnoliopsida</taxon>
        <taxon>eudicotyledons</taxon>
        <taxon>Gunneridae</taxon>
        <taxon>Pentapetalae</taxon>
        <taxon>rosids</taxon>
        <taxon>malvids</taxon>
        <taxon>Sapindales</taxon>
        <taxon>Rutaceae</taxon>
        <taxon>Aurantioideae</taxon>
        <taxon>Citrus</taxon>
    </lineage>
</organism>
<name>A0A067FDF9_CITSI</name>
<dbReference type="InterPro" id="IPR036188">
    <property type="entry name" value="FAD/NAD-bd_sf"/>
</dbReference>
<proteinExistence type="predicted"/>
<evidence type="ECO:0000313" key="1">
    <source>
        <dbReference type="EMBL" id="KDO61497.1"/>
    </source>
</evidence>
<gene>
    <name evidence="1" type="ORF">CISIN_1g038409mg</name>
</gene>
<dbReference type="STRING" id="2711.A0A067FDF9"/>
<dbReference type="Gene3D" id="3.50.50.60">
    <property type="entry name" value="FAD/NAD(P)-binding domain"/>
    <property type="match status" value="1"/>
</dbReference>
<reference evidence="1 2" key="1">
    <citation type="submission" date="2014-04" db="EMBL/GenBank/DDBJ databases">
        <authorList>
            <consortium name="International Citrus Genome Consortium"/>
            <person name="Gmitter F."/>
            <person name="Chen C."/>
            <person name="Farmerie W."/>
            <person name="Harkins T."/>
            <person name="Desany B."/>
            <person name="Mohiuddin M."/>
            <person name="Kodira C."/>
            <person name="Borodovsky M."/>
            <person name="Lomsadze A."/>
            <person name="Burns P."/>
            <person name="Jenkins J."/>
            <person name="Prochnik S."/>
            <person name="Shu S."/>
            <person name="Chapman J."/>
            <person name="Pitluck S."/>
            <person name="Schmutz J."/>
            <person name="Rokhsar D."/>
        </authorList>
    </citation>
    <scope>NUCLEOTIDE SEQUENCE</scope>
</reference>
<dbReference type="AlphaFoldDB" id="A0A067FDF9"/>
<sequence>MSCHAALIGAGTAGLGATRELSREGYLLVVFERAKGLTQTHLAMPQVELQPGLVLTALSGQIYIGEIMNFREYPFLARNDGTADPRRFRGHWETAGVAKVYIASKLVAGYNNMLLYSMIESIHENGSVVIRIQRVIFTDIIQH</sequence>
<dbReference type="Proteomes" id="UP000027120">
    <property type="component" value="Unassembled WGS sequence"/>
</dbReference>
<accession>A0A067FDF9</accession>
<keyword evidence="2" id="KW-1185">Reference proteome</keyword>